<feature type="domain" description="JmjC" evidence="6">
    <location>
        <begin position="1173"/>
        <end position="1338"/>
    </location>
</feature>
<dbReference type="EMBL" id="JAHIBW010000001">
    <property type="protein sequence ID" value="KAG7313245.1"/>
    <property type="molecule type" value="Genomic_DNA"/>
</dbReference>
<evidence type="ECO:0000256" key="2">
    <source>
        <dbReference type="ARBA" id="ARBA00023242"/>
    </source>
</evidence>
<organism evidence="7 8">
    <name type="scientific">Plutella xylostella</name>
    <name type="common">Diamondback moth</name>
    <name type="synonym">Plutella maculipennis</name>
    <dbReference type="NCBI Taxonomy" id="51655"/>
    <lineage>
        <taxon>Eukaryota</taxon>
        <taxon>Metazoa</taxon>
        <taxon>Ecdysozoa</taxon>
        <taxon>Arthropoda</taxon>
        <taxon>Hexapoda</taxon>
        <taxon>Insecta</taxon>
        <taxon>Pterygota</taxon>
        <taxon>Neoptera</taxon>
        <taxon>Endopterygota</taxon>
        <taxon>Lepidoptera</taxon>
        <taxon>Glossata</taxon>
        <taxon>Ditrysia</taxon>
        <taxon>Yponomeutoidea</taxon>
        <taxon>Plutellidae</taxon>
        <taxon>Plutella</taxon>
    </lineage>
</organism>
<dbReference type="PROSITE" id="PS51184">
    <property type="entry name" value="JMJC"/>
    <property type="match status" value="1"/>
</dbReference>
<feature type="region of interest" description="Disordered" evidence="3">
    <location>
        <begin position="1"/>
        <end position="31"/>
    </location>
</feature>
<dbReference type="Pfam" id="PF02373">
    <property type="entry name" value="JmjC"/>
    <property type="match status" value="1"/>
</dbReference>
<dbReference type="Gene3D" id="2.60.120.650">
    <property type="entry name" value="Cupin"/>
    <property type="match status" value="1"/>
</dbReference>
<evidence type="ECO:0000259" key="6">
    <source>
        <dbReference type="PROSITE" id="PS51184"/>
    </source>
</evidence>
<dbReference type="SMART" id="SM01014">
    <property type="entry name" value="ARID"/>
    <property type="match status" value="1"/>
</dbReference>
<dbReference type="InterPro" id="IPR003349">
    <property type="entry name" value="JmjN"/>
</dbReference>
<comment type="subcellular location">
    <subcellularLocation>
        <location evidence="1">Nucleus</location>
    </subcellularLocation>
</comment>
<feature type="compositionally biased region" description="Basic and acidic residues" evidence="3">
    <location>
        <begin position="22"/>
        <end position="31"/>
    </location>
</feature>
<feature type="compositionally biased region" description="Polar residues" evidence="3">
    <location>
        <begin position="377"/>
        <end position="399"/>
    </location>
</feature>
<dbReference type="SMART" id="SM00558">
    <property type="entry name" value="JmjC"/>
    <property type="match status" value="1"/>
</dbReference>
<comment type="caution">
    <text evidence="7">The sequence shown here is derived from an EMBL/GenBank/DDBJ whole genome shotgun (WGS) entry which is preliminary data.</text>
</comment>
<gene>
    <name evidence="7" type="ORF">JYU34_000346</name>
</gene>
<dbReference type="PANTHER" id="PTHR10694:SF113">
    <property type="entry name" value="PROTEIN JUMONJI"/>
    <property type="match status" value="1"/>
</dbReference>
<proteinExistence type="predicted"/>
<dbReference type="SMART" id="SM00545">
    <property type="entry name" value="JmjN"/>
    <property type="match status" value="1"/>
</dbReference>
<feature type="compositionally biased region" description="Polar residues" evidence="3">
    <location>
        <begin position="327"/>
        <end position="336"/>
    </location>
</feature>
<dbReference type="PROSITE" id="PS51011">
    <property type="entry name" value="ARID"/>
    <property type="match status" value="1"/>
</dbReference>
<feature type="compositionally biased region" description="Polar residues" evidence="3">
    <location>
        <begin position="852"/>
        <end position="861"/>
    </location>
</feature>
<evidence type="ECO:0000256" key="3">
    <source>
        <dbReference type="SAM" id="MobiDB-lite"/>
    </source>
</evidence>
<keyword evidence="8" id="KW-1185">Reference proteome</keyword>
<evidence type="ECO:0000259" key="5">
    <source>
        <dbReference type="PROSITE" id="PS51183"/>
    </source>
</evidence>
<sequence length="1480" mass="166351">MRRKVQAQRKFAQGAYIPPSTSERRTDVTPVKDADAQKNNKNVVYSNMSAAHLLDMISLKSLHHHLDPIVLVERLPKKKVNVVPTILPAPVTKGHNAAIKTVKNKTPSPVTPRPAKLVRKSIRGAMQLRSRSSLKRQRFTKKEIVIKSKAKFTRTRVMKRRLISKIVTVSKKKTLVSVPKASISPIMSEFSTDDDTPLNQITQKKTEAKKKSPGPEKPASASPTTSQVKRKRSKPLDEDAKKLCTLRSAAAAAAASTATEPKITKPTNEPNNITKESDEPKKTRLSNEPIIIKKTEEQDISPVAVCNTQPDQVIKTDDVVETPPLSPLSNTLTGPNGSYYGRNEIERWIVNSHSVPPEAAIPEEPQPEVSSEKPQPVANSAEAQSVANSAEAQPSNGQKSDQKQFKIPQNWTRRMLKPKDPKKLSSIYMPSAPQDHIRPLDVPCSPGTLCPSLQYSTLKSIQDASKSGHIIEKCNGPCQNCSKVTKLSKLVNGVLNVLHEPAEAASDVYAFNEPDATREPPLLGFRQNRRRSRDTATEKNLYLDLLPQNSSHIVQLVSVKVPNQDKTIMRARLVPKAEVTQTVDEKNDEQIVTLMEQDNFLEELLTSLNKNDDKQPEKNGESEPKIAKKIIGTDIKNQPVSSNAITMSNSNLTTVDDNSEGKPVYFKKPKISPLLPLRAKLKQPLLKPQLHPKIQLQKPLLQPQKPKLELITKSNDHKAQKLDEKMQCQQQKMQTLPKHQLPRQKLQPPTDKLQQSQPELQKLQPQLLKSEQPSKIDLMQQKLYSPQEKSQPSQEKEPPQQKKIQPPKAEQPQQKVQQDRQKSPQLPQKSQQLPQKSQSSQQKPQAKVQLLPSPQQSSVKPSTRETEGTIENKPIPSPSSSEKGGIVDAPVFYPTETEFENPFSYLEKITPEASKYGICKIVSPPGFSTECQLREGARFTACNQYPGKMFRRWGSATRELCAIKKHLATQKVLFTRPPLVDSVEVNLPKLYHIVQRMGGLKKVIEKEKWQKVAEEMNYPKGSQVERKLDQVYVKYLLPYDTLTNDERQAILESVGKEWDKRYKRMLRRAQNPLHKQRQLLGESSSDDDEEDEDMELALEEADDCIVTGRSMNLATFEKVARNVMQMQLGSSAESADEIERRYWRLVSAGDEHVCVNAAAVDTADQAPPQKPKPSARHPWNLKMLSTCAESALRSLGPVLSVTVPTLHLGMLYSSSCWHRDPHGLPWTEFLHQGPDKIWYGIPDSQSDQFRRAVEALCPAFCQNKSIWLPSDVTMIPPDLLVKEKLTLTRATQRAGDFIIVFPKAYSCSICTGYTISESVYYAPFSWLETVSNDFEEARRSHEPTMFSVEQLLLGAVEERGAPQPARRAAALALAAALRRELHARRALHQLPSKDSKHPPKRRWSAWNVRELDECDVCRCTLYLSKVTGLVDKKGVFCLEHAMRVLSKFQGEDVSQAALVCFYSNDTLHTILAKLDKRFSS</sequence>
<dbReference type="SUPFAM" id="SSF46774">
    <property type="entry name" value="ARID-like"/>
    <property type="match status" value="1"/>
</dbReference>
<feature type="domain" description="ARID" evidence="4">
    <location>
        <begin position="953"/>
        <end position="1044"/>
    </location>
</feature>
<feature type="compositionally biased region" description="Low complexity" evidence="3">
    <location>
        <begin position="801"/>
        <end position="816"/>
    </location>
</feature>
<dbReference type="InterPro" id="IPR001606">
    <property type="entry name" value="ARID_dom"/>
</dbReference>
<evidence type="ECO:0000313" key="7">
    <source>
        <dbReference type="EMBL" id="KAG7313246.1"/>
    </source>
</evidence>
<feature type="compositionally biased region" description="Acidic residues" evidence="3">
    <location>
        <begin position="1084"/>
        <end position="1094"/>
    </location>
</feature>
<feature type="compositionally biased region" description="Polar residues" evidence="3">
    <location>
        <begin position="265"/>
        <end position="274"/>
    </location>
</feature>
<evidence type="ECO:0008006" key="9">
    <source>
        <dbReference type="Google" id="ProtNLM"/>
    </source>
</evidence>
<dbReference type="InterPro" id="IPR003347">
    <property type="entry name" value="JmjC_dom"/>
</dbReference>
<dbReference type="Pfam" id="PF01388">
    <property type="entry name" value="ARID"/>
    <property type="match status" value="1"/>
</dbReference>
<protein>
    <recommendedName>
        <fullName evidence="9">Protein Jumonji</fullName>
    </recommendedName>
</protein>
<dbReference type="InterPro" id="IPR036431">
    <property type="entry name" value="ARID_dom_sf"/>
</dbReference>
<feature type="region of interest" description="Disordered" evidence="3">
    <location>
        <begin position="205"/>
        <end position="239"/>
    </location>
</feature>
<dbReference type="PROSITE" id="PS51183">
    <property type="entry name" value="JMJN"/>
    <property type="match status" value="1"/>
</dbReference>
<feature type="region of interest" description="Disordered" evidence="3">
    <location>
        <begin position="783"/>
        <end position="886"/>
    </location>
</feature>
<feature type="compositionally biased region" description="Low complexity" evidence="3">
    <location>
        <begin position="823"/>
        <end position="845"/>
    </location>
</feature>
<feature type="compositionally biased region" description="Basic and acidic residues" evidence="3">
    <location>
        <begin position="205"/>
        <end position="214"/>
    </location>
</feature>
<dbReference type="Proteomes" id="UP000823941">
    <property type="component" value="Chromosome 1"/>
</dbReference>
<dbReference type="EMBL" id="JAHIBW010000001">
    <property type="protein sequence ID" value="KAG7313246.1"/>
    <property type="molecule type" value="Genomic_DNA"/>
</dbReference>
<keyword evidence="2" id="KW-0539">Nucleus</keyword>
<accession>A0ABQ7R7L1</accession>
<dbReference type="Gene3D" id="1.10.150.60">
    <property type="entry name" value="ARID DNA-binding domain"/>
    <property type="match status" value="1"/>
</dbReference>
<feature type="region of interest" description="Disordered" evidence="3">
    <location>
        <begin position="315"/>
        <end position="337"/>
    </location>
</feature>
<dbReference type="SUPFAM" id="SSF51197">
    <property type="entry name" value="Clavaminate synthase-like"/>
    <property type="match status" value="1"/>
</dbReference>
<feature type="domain" description="JmjN" evidence="5">
    <location>
        <begin position="889"/>
        <end position="930"/>
    </location>
</feature>
<feature type="region of interest" description="Disordered" evidence="3">
    <location>
        <begin position="716"/>
        <end position="758"/>
    </location>
</feature>
<name>A0ABQ7R7L1_PLUXY</name>
<feature type="compositionally biased region" description="Basic and acidic residues" evidence="3">
    <location>
        <begin position="716"/>
        <end position="726"/>
    </location>
</feature>
<feature type="region of interest" description="Disordered" evidence="3">
    <location>
        <begin position="1073"/>
        <end position="1094"/>
    </location>
</feature>
<evidence type="ECO:0000256" key="1">
    <source>
        <dbReference type="ARBA" id="ARBA00004123"/>
    </source>
</evidence>
<feature type="region of interest" description="Disordered" evidence="3">
    <location>
        <begin position="253"/>
        <end position="287"/>
    </location>
</feature>
<dbReference type="PANTHER" id="PTHR10694">
    <property type="entry name" value="LYSINE-SPECIFIC DEMETHYLASE"/>
    <property type="match status" value="1"/>
</dbReference>
<feature type="region of interest" description="Disordered" evidence="3">
    <location>
        <begin position="357"/>
        <end position="423"/>
    </location>
</feature>
<reference evidence="7 8" key="1">
    <citation type="submission" date="2021-06" db="EMBL/GenBank/DDBJ databases">
        <title>A haploid diamondback moth (Plutella xylostella L.) genome assembly resolves 31 chromosomes and identifies a diamide resistance mutation.</title>
        <authorList>
            <person name="Ward C.M."/>
            <person name="Perry K.D."/>
            <person name="Baker G."/>
            <person name="Powis K."/>
            <person name="Heckel D.G."/>
            <person name="Baxter S.W."/>
        </authorList>
    </citation>
    <scope>NUCLEOTIDE SEQUENCE [LARGE SCALE GENOMIC DNA]</scope>
    <source>
        <strain evidence="7 8">LV</strain>
        <tissue evidence="7">Single pupa</tissue>
    </source>
</reference>
<evidence type="ECO:0000313" key="8">
    <source>
        <dbReference type="Proteomes" id="UP000823941"/>
    </source>
</evidence>
<dbReference type="SMART" id="SM00501">
    <property type="entry name" value="BRIGHT"/>
    <property type="match status" value="1"/>
</dbReference>
<evidence type="ECO:0000259" key="4">
    <source>
        <dbReference type="PROSITE" id="PS51011"/>
    </source>
</evidence>
<dbReference type="Pfam" id="PF02375">
    <property type="entry name" value="JmjN"/>
    <property type="match status" value="1"/>
</dbReference>